<keyword evidence="2" id="KW-0547">Nucleotide-binding</keyword>
<evidence type="ECO:0000256" key="2">
    <source>
        <dbReference type="RuleBase" id="RU366071"/>
    </source>
</evidence>
<evidence type="ECO:0000313" key="5">
    <source>
        <dbReference type="Proteomes" id="UP000244178"/>
    </source>
</evidence>
<dbReference type="PANTHER" id="PTHR30486:SF6">
    <property type="entry name" value="TYPE IV PILUS RETRACTATION ATPASE PILT"/>
    <property type="match status" value="1"/>
</dbReference>
<dbReference type="SUPFAM" id="SSF52540">
    <property type="entry name" value="P-loop containing nucleoside triphosphate hydrolases"/>
    <property type="match status" value="1"/>
</dbReference>
<dbReference type="NCBIfam" id="TIGR02788">
    <property type="entry name" value="VirB11"/>
    <property type="match status" value="1"/>
</dbReference>
<proteinExistence type="inferred from homology"/>
<dbReference type="Proteomes" id="UP000244178">
    <property type="component" value="Unassembled WGS sequence"/>
</dbReference>
<accession>A0A2T6GBG0</accession>
<evidence type="ECO:0000259" key="3">
    <source>
        <dbReference type="Pfam" id="PF00437"/>
    </source>
</evidence>
<feature type="domain" description="Bacterial type II secretion system protein E" evidence="3">
    <location>
        <begin position="148"/>
        <end position="308"/>
    </location>
</feature>
<dbReference type="Pfam" id="PF00437">
    <property type="entry name" value="T2SSE"/>
    <property type="match status" value="1"/>
</dbReference>
<evidence type="ECO:0000256" key="1">
    <source>
        <dbReference type="ARBA" id="ARBA00006611"/>
    </source>
</evidence>
<dbReference type="GO" id="GO:0043684">
    <property type="term" value="C:type IV secretion system complex"/>
    <property type="evidence" value="ECO:0007669"/>
    <property type="project" value="UniProtKB-UniRule"/>
</dbReference>
<comment type="function">
    <text evidence="2">Part of the Type IV secretion system.</text>
</comment>
<gene>
    <name evidence="4" type="primary">virB11</name>
    <name evidence="4" type="ORF">C5U62_31510</name>
</gene>
<dbReference type="EMBL" id="PYJM01000012">
    <property type="protein sequence ID" value="PUA41496.1"/>
    <property type="molecule type" value="Genomic_DNA"/>
</dbReference>
<sequence>MTFTLVETIKLSGTPEVQADEVLDGSTLVRDFLMQAGVTQCLALPGVSEVAINEPGKIWIETAQGWRCEEVPWLDYDLCLKLANGLAAYNHRHLSAQSPVHTVELPSGERCQIVMPPACEKGTLSLTIRKPSLERFTLKDYIDSGRFAQTRAIETSKIELADWQRQIQAAHRDNDWGTFFRLAVAHRLNIIIFGGPGSGKTTLAKAIVDLFPRERRMITIEEIRELSLPNHPNRVHLLYGATVTAKEMVASTLRMKPDHLFLAELVGDEAWHYMEILNTGNPGTVTTAHANDSVSGYARVAGLVKQSAVGQGLDMTYIERQVRISFDVVVYMERKMILEVHYEPELKLALLNAGRV</sequence>
<dbReference type="PANTHER" id="PTHR30486">
    <property type="entry name" value="TWITCHING MOTILITY PROTEIN PILT"/>
    <property type="match status" value="1"/>
</dbReference>
<reference evidence="4 5" key="1">
    <citation type="submission" date="2018-03" db="EMBL/GenBank/DDBJ databases">
        <title>Draft genome sequence of the plant growth promoting rhizobacterium Pseudomonas protegens strain BNJ-SS-45 isolated from wheat (Triticum aestivum) rhizosphere.</title>
        <authorList>
            <person name="Bajpai A."/>
            <person name="Shende K."/>
            <person name="Meena N."/>
            <person name="Upadhyayula S.R."/>
            <person name="Suravajhala P."/>
            <person name="Medicherla K.M."/>
            <person name="Johri B.N."/>
        </authorList>
    </citation>
    <scope>NUCLEOTIDE SEQUENCE [LARGE SCALE GENOMIC DNA]</scope>
    <source>
        <strain evidence="4 5">BNJ-SS-45</strain>
    </source>
</reference>
<dbReference type="AlphaFoldDB" id="A0A2T6GBG0"/>
<dbReference type="InterPro" id="IPR027417">
    <property type="entry name" value="P-loop_NTPase"/>
</dbReference>
<dbReference type="GO" id="GO:0016887">
    <property type="term" value="F:ATP hydrolysis activity"/>
    <property type="evidence" value="ECO:0007669"/>
    <property type="project" value="InterPro"/>
</dbReference>
<dbReference type="InterPro" id="IPR050921">
    <property type="entry name" value="T4SS_GSP_E_ATPase"/>
</dbReference>
<dbReference type="InterPro" id="IPR014155">
    <property type="entry name" value="VirB11"/>
</dbReference>
<dbReference type="InterPro" id="IPR001482">
    <property type="entry name" value="T2SS/T4SS_dom"/>
</dbReference>
<name>A0A2T6GBG0_9PSED</name>
<comment type="caution">
    <text evidence="4">The sequence shown here is derived from an EMBL/GenBank/DDBJ whole genome shotgun (WGS) entry which is preliminary data.</text>
</comment>
<keyword evidence="2" id="KW-0067">ATP-binding</keyword>
<dbReference type="Gene3D" id="3.30.450.90">
    <property type="match status" value="1"/>
</dbReference>
<dbReference type="Gene3D" id="3.40.50.300">
    <property type="entry name" value="P-loop containing nucleotide triphosphate hydrolases"/>
    <property type="match status" value="1"/>
</dbReference>
<organism evidence="4 5">
    <name type="scientific">Pseudomonas protegens</name>
    <dbReference type="NCBI Taxonomy" id="380021"/>
    <lineage>
        <taxon>Bacteria</taxon>
        <taxon>Pseudomonadati</taxon>
        <taxon>Pseudomonadota</taxon>
        <taxon>Gammaproteobacteria</taxon>
        <taxon>Pseudomonadales</taxon>
        <taxon>Pseudomonadaceae</taxon>
        <taxon>Pseudomonas</taxon>
    </lineage>
</organism>
<protein>
    <recommendedName>
        <fullName evidence="2">Type IV secretion system protein</fullName>
    </recommendedName>
</protein>
<evidence type="ECO:0000313" key="4">
    <source>
        <dbReference type="EMBL" id="PUA41496.1"/>
    </source>
</evidence>
<dbReference type="GO" id="GO:0044097">
    <property type="term" value="P:secretion by the type IV secretion system"/>
    <property type="evidence" value="ECO:0007669"/>
    <property type="project" value="InterPro"/>
</dbReference>
<comment type="similarity">
    <text evidence="1 2">Belongs to the GSP E family.</text>
</comment>
<dbReference type="CDD" id="cd01130">
    <property type="entry name" value="VirB11-like_ATPase"/>
    <property type="match status" value="1"/>
</dbReference>
<dbReference type="GO" id="GO:0005524">
    <property type="term" value="F:ATP binding"/>
    <property type="evidence" value="ECO:0007669"/>
    <property type="project" value="UniProtKB-UniRule"/>
</dbReference>